<dbReference type="PATRIC" id="fig|1218508.4.peg.1376"/>
<feature type="domain" description="Glycoside hydrolase family 31 N-terminal" evidence="8">
    <location>
        <begin position="56"/>
        <end position="217"/>
    </location>
</feature>
<dbReference type="CDD" id="cd06593">
    <property type="entry name" value="GH31_xylosidase_YicI"/>
    <property type="match status" value="1"/>
</dbReference>
<dbReference type="SUPFAM" id="SSF117125">
    <property type="entry name" value="Putative glucosidase YicI, C-terminal domain"/>
    <property type="match status" value="1"/>
</dbReference>
<dbReference type="NCBIfam" id="NF007940">
    <property type="entry name" value="PRK10658.1"/>
    <property type="match status" value="1"/>
</dbReference>
<organism evidence="10 11">
    <name type="scientific">Bombilactobacillus mellis</name>
    <dbReference type="NCBI Taxonomy" id="1218508"/>
    <lineage>
        <taxon>Bacteria</taxon>
        <taxon>Bacillati</taxon>
        <taxon>Bacillota</taxon>
        <taxon>Bacilli</taxon>
        <taxon>Lactobacillales</taxon>
        <taxon>Lactobacillaceae</taxon>
        <taxon>Bombilactobacillus</taxon>
    </lineage>
</organism>
<dbReference type="Pfam" id="PF01055">
    <property type="entry name" value="Glyco_hydro_31_2nd"/>
    <property type="match status" value="1"/>
</dbReference>
<feature type="domain" description="Glycosyl hydrolase family 31 C-terminal" evidence="9">
    <location>
        <begin position="583"/>
        <end position="670"/>
    </location>
</feature>
<evidence type="ECO:0000256" key="4">
    <source>
        <dbReference type="ARBA" id="ARBA00052064"/>
    </source>
</evidence>
<dbReference type="EC" id="3.2.1.177" evidence="5"/>
<dbReference type="InterPro" id="IPR025887">
    <property type="entry name" value="Glyco_hydro_31_N_dom"/>
</dbReference>
<feature type="domain" description="Glycoside hydrolase family 31 TIM barrel" evidence="7">
    <location>
        <begin position="259"/>
        <end position="575"/>
    </location>
</feature>
<evidence type="ECO:0000256" key="1">
    <source>
        <dbReference type="ARBA" id="ARBA00007806"/>
    </source>
</evidence>
<dbReference type="InterPro" id="IPR017853">
    <property type="entry name" value="GH"/>
</dbReference>
<dbReference type="PANTHER" id="PTHR43053:SF4">
    <property type="entry name" value="MYOGENESIS-REGULATING GLYCOSIDASE"/>
    <property type="match status" value="1"/>
</dbReference>
<keyword evidence="3 6" id="KW-0326">Glycosidase</keyword>
<dbReference type="OrthoDB" id="176168at2"/>
<protein>
    <recommendedName>
        <fullName evidence="5">alpha-D-xyloside xylohydrolase</fullName>
        <ecNumber evidence="5">3.2.1.177</ecNumber>
    </recommendedName>
</protein>
<comment type="caution">
    <text evidence="10">The sequence shown here is derived from an EMBL/GenBank/DDBJ whole genome shotgun (WGS) entry which is preliminary data.</text>
</comment>
<dbReference type="STRING" id="1218508.JG29_13840"/>
<keyword evidence="2 6" id="KW-0378">Hydrolase</keyword>
<comment type="catalytic activity">
    <reaction evidence="4">
        <text>Hydrolysis of terminal, non-reducing alpha-D-xylose residues with release of alpha-D-xylose.</text>
        <dbReference type="EC" id="3.2.1.177"/>
    </reaction>
</comment>
<evidence type="ECO:0000259" key="8">
    <source>
        <dbReference type="Pfam" id="PF13802"/>
    </source>
</evidence>
<evidence type="ECO:0000256" key="5">
    <source>
        <dbReference type="ARBA" id="ARBA00066962"/>
    </source>
</evidence>
<sequence>MKFTNGQFIIYPQYEIQNPQKVWQYKIHKKSVVLFTPFKVINDLGDEISNGMFTITVTSPIAGVIGVKIVHFDTIDNGPNFELNKEDHAVNIINEDQNIIFSTGDLSLEIPTNKALSFTFKHQNTVLTQSNFPSLALVKNKKNDQEYIREQLSLDIGEVVYGLGERFTSLIKNGQTVDIWNKDGGIRSDQAYKNVPFYLTNKGYGVFVNQTQNVSFEIATENVDKVQFSVNGESLEYFVCDGPTPKEVLQKYTNLTGKPALPPAWSFGLWLSTSSAVEYNEKQVKSIISGMKKYDIPLDVMHIDSGWQKRSQWCTLEWDQDNFPHSQKMLQEIHKKGIKVCLWINPYIAQRSPLFNEAKQKGYLIKKIDGQVWQWDRWQAGMGIIDLTNPAAVNWFQDKLNQLLVMGVDCFKVDFGERIPTKDVVFYDGSDPLKEHNFYAYQYNKAVFEITQKNKGEGQAVIFARSGTAGSQKFPLHWAGDPEATFKSMSNALRGGLSLALSGYSFWSHDIGGFTGKDSLELYIRWTQFGLLSSHSRYHADTEYRFPWLFGEKAIENTRKFVKLKISLMPYIYSMAVYAHKYGIPVLRPLFLEFYNDPNTLGLDKQYMLGNKLLIAPIFNDHGRVNYYLPKGTWFNLLTKQEYTSLNGSWIEEKYSDLSLPVMVRENSILITGSHKEIHADYNYLLSPQINIFNLAFNQPIQEKIFNSLGTDYGVVTAIKKDNQVVINTKGLKGISEVNLYDNHKNYHCSHNNNSCEDSIINL</sequence>
<proteinExistence type="inferred from homology"/>
<dbReference type="InterPro" id="IPR048395">
    <property type="entry name" value="Glyco_hydro_31_C"/>
</dbReference>
<dbReference type="SUPFAM" id="SSF51011">
    <property type="entry name" value="Glycosyl hydrolase domain"/>
    <property type="match status" value="1"/>
</dbReference>
<dbReference type="CDD" id="cd14752">
    <property type="entry name" value="GH31_N"/>
    <property type="match status" value="1"/>
</dbReference>
<dbReference type="EMBL" id="JXBZ01000009">
    <property type="protein sequence ID" value="KJY48325.1"/>
    <property type="molecule type" value="Genomic_DNA"/>
</dbReference>
<dbReference type="InterPro" id="IPR013780">
    <property type="entry name" value="Glyco_hydro_b"/>
</dbReference>
<dbReference type="RefSeq" id="WP_045923214.1">
    <property type="nucleotide sequence ID" value="NZ_JBHTHW010000005.1"/>
</dbReference>
<evidence type="ECO:0000256" key="3">
    <source>
        <dbReference type="ARBA" id="ARBA00023295"/>
    </source>
</evidence>
<dbReference type="AlphaFoldDB" id="A0A0F4KPI0"/>
<name>A0A0F4KPI0_9LACO</name>
<reference evidence="10 11" key="1">
    <citation type="submission" date="2014-12" db="EMBL/GenBank/DDBJ databases">
        <title>Comparative genomics of the lactic acid bacteria isolated from the honey bee gut.</title>
        <authorList>
            <person name="Ellegaard K.M."/>
            <person name="Tamarit D."/>
            <person name="Javelind E."/>
            <person name="Olofsson T."/>
            <person name="Andersson S.G."/>
            <person name="Vasquez A."/>
        </authorList>
    </citation>
    <scope>NUCLEOTIDE SEQUENCE [LARGE SCALE GENOMIC DNA]</scope>
    <source>
        <strain evidence="10 11">Hon2</strain>
    </source>
</reference>
<dbReference type="SUPFAM" id="SSF74650">
    <property type="entry name" value="Galactose mutarotase-like"/>
    <property type="match status" value="1"/>
</dbReference>
<dbReference type="HOGENOM" id="CLU_000631_10_0_9"/>
<dbReference type="Pfam" id="PF13802">
    <property type="entry name" value="Gal_mutarotas_2"/>
    <property type="match status" value="1"/>
</dbReference>
<dbReference type="Pfam" id="PF21365">
    <property type="entry name" value="Glyco_hydro_31_3rd"/>
    <property type="match status" value="1"/>
</dbReference>
<evidence type="ECO:0000259" key="9">
    <source>
        <dbReference type="Pfam" id="PF21365"/>
    </source>
</evidence>
<dbReference type="Gene3D" id="2.60.40.1180">
    <property type="entry name" value="Golgi alpha-mannosidase II"/>
    <property type="match status" value="2"/>
</dbReference>
<dbReference type="SUPFAM" id="SSF51445">
    <property type="entry name" value="(Trans)glycosidases"/>
    <property type="match status" value="1"/>
</dbReference>
<dbReference type="Gene3D" id="3.20.20.80">
    <property type="entry name" value="Glycosidases"/>
    <property type="match status" value="1"/>
</dbReference>
<dbReference type="FunFam" id="3.20.20.80:FF:000053">
    <property type="entry name" value="Alpha-xylosidase YicI"/>
    <property type="match status" value="1"/>
</dbReference>
<dbReference type="InterPro" id="IPR011013">
    <property type="entry name" value="Gal_mutarotase_sf_dom"/>
</dbReference>
<dbReference type="Proteomes" id="UP000033695">
    <property type="component" value="Unassembled WGS sequence"/>
</dbReference>
<dbReference type="GO" id="GO:0061634">
    <property type="term" value="F:alpha-D-xyloside xylohydrolase"/>
    <property type="evidence" value="ECO:0007669"/>
    <property type="project" value="UniProtKB-EC"/>
</dbReference>
<dbReference type="GO" id="GO:0005975">
    <property type="term" value="P:carbohydrate metabolic process"/>
    <property type="evidence" value="ECO:0007669"/>
    <property type="project" value="InterPro"/>
</dbReference>
<dbReference type="Gene3D" id="2.60.40.1760">
    <property type="entry name" value="glycosyl hydrolase (family 31)"/>
    <property type="match status" value="1"/>
</dbReference>
<evidence type="ECO:0000313" key="11">
    <source>
        <dbReference type="Proteomes" id="UP000033695"/>
    </source>
</evidence>
<evidence type="ECO:0000313" key="10">
    <source>
        <dbReference type="EMBL" id="KJY48325.1"/>
    </source>
</evidence>
<comment type="similarity">
    <text evidence="1 6">Belongs to the glycosyl hydrolase 31 family.</text>
</comment>
<evidence type="ECO:0000259" key="7">
    <source>
        <dbReference type="Pfam" id="PF01055"/>
    </source>
</evidence>
<gene>
    <name evidence="10" type="ORF">JG29_13840</name>
</gene>
<keyword evidence="11" id="KW-1185">Reference proteome</keyword>
<dbReference type="InterPro" id="IPR050985">
    <property type="entry name" value="Alpha-glycosidase_related"/>
</dbReference>
<dbReference type="InterPro" id="IPR000322">
    <property type="entry name" value="Glyco_hydro_31_TIM"/>
</dbReference>
<dbReference type="PANTHER" id="PTHR43053">
    <property type="entry name" value="GLYCOSIDASE FAMILY 31"/>
    <property type="match status" value="1"/>
</dbReference>
<accession>A0A0F4KPI0</accession>
<evidence type="ECO:0000256" key="6">
    <source>
        <dbReference type="RuleBase" id="RU361185"/>
    </source>
</evidence>
<dbReference type="GO" id="GO:0030246">
    <property type="term" value="F:carbohydrate binding"/>
    <property type="evidence" value="ECO:0007669"/>
    <property type="project" value="InterPro"/>
</dbReference>
<evidence type="ECO:0000256" key="2">
    <source>
        <dbReference type="ARBA" id="ARBA00022801"/>
    </source>
</evidence>